<feature type="domain" description="Myb-like" evidence="8">
    <location>
        <begin position="57"/>
        <end position="121"/>
    </location>
</feature>
<dbReference type="SUPFAM" id="SSF46689">
    <property type="entry name" value="Homeodomain-like"/>
    <property type="match status" value="1"/>
</dbReference>
<dbReference type="GO" id="GO:0080090">
    <property type="term" value="P:regulation of primary metabolic process"/>
    <property type="evidence" value="ECO:0007669"/>
    <property type="project" value="UniProtKB-ARBA"/>
</dbReference>
<dbReference type="InterPro" id="IPR009057">
    <property type="entry name" value="Homeodomain-like_sf"/>
</dbReference>
<reference evidence="10" key="3">
    <citation type="submission" date="2023-07" db="EMBL/GenBank/DDBJ databases">
        <title>An improved reference 1 genome and first organelle genomes of Quercus suber.</title>
        <authorList>
            <consortium name="Genosuber Consortium"/>
            <person name="Usie A."/>
            <person name="Serra O."/>
            <person name="Barros P."/>
        </authorList>
    </citation>
    <scope>NUCLEOTIDE SEQUENCE</scope>
    <source>
        <strain evidence="10">HL8</strain>
        <tissue evidence="10">Leaves</tissue>
    </source>
</reference>
<evidence type="ECO:0000256" key="2">
    <source>
        <dbReference type="ARBA" id="ARBA00022737"/>
    </source>
</evidence>
<reference evidence="10" key="1">
    <citation type="submission" date="2017-12" db="EMBL/GenBank/DDBJ databases">
        <authorList>
            <person name="Barbosa P."/>
            <person name="Usie A."/>
            <person name="Ramos A.M."/>
        </authorList>
    </citation>
    <scope>NUCLEOTIDE SEQUENCE</scope>
    <source>
        <strain evidence="10">HL8</strain>
        <tissue evidence="10">Leaves</tissue>
    </source>
</reference>
<dbReference type="GO" id="GO:0005634">
    <property type="term" value="C:nucleus"/>
    <property type="evidence" value="ECO:0007669"/>
    <property type="project" value="UniProtKB-SubCell"/>
</dbReference>
<keyword evidence="2" id="KW-0677">Repeat</keyword>
<dbReference type="Pfam" id="PF00249">
    <property type="entry name" value="Myb_DNA-binding"/>
    <property type="match status" value="2"/>
</dbReference>
<gene>
    <name evidence="10" type="primary">MYB113_5</name>
    <name evidence="10" type="ORF">CFP56_024275</name>
</gene>
<evidence type="ECO:0000256" key="5">
    <source>
        <dbReference type="ARBA" id="ARBA00023159"/>
    </source>
</evidence>
<feature type="domain" description="HTH myb-type" evidence="9">
    <location>
        <begin position="98"/>
        <end position="125"/>
    </location>
</feature>
<keyword evidence="6" id="KW-0804">Transcription</keyword>
<evidence type="ECO:0000256" key="1">
    <source>
        <dbReference type="ARBA" id="ARBA00004123"/>
    </source>
</evidence>
<dbReference type="PROSITE" id="PS50090">
    <property type="entry name" value="MYB_LIKE"/>
    <property type="match status" value="2"/>
</dbReference>
<sequence length="316" mass="36876">MEGSFGVRKGAWSEEEDILLKQCIQKYGEGKWHLVPDSAGLNRCRKSCRLRWLNYLKPNIKRGNFAADEVDLMLRLHKLLGNRQVSLANNNNSKHRIWSLIAGRLPGRTANDVKNYWNTHLLKKGSSHITKLKEKPQDMVKVNVIKPQPRILSKNLTWLSGKPAIVGSFQKKEDIRDISQTSMQSVSRINWWESFQKKEDMRGISQTPTQSESRINWWESFQKKEDMRDISQTPMQSESRINWWESLSNCGELDERATCTQRGRLNEEPKETFWAEEIVPEAKVVGDTLDEDVLNYWGDLSLDMDLWEKKPCFTMY</sequence>
<evidence type="ECO:0000259" key="8">
    <source>
        <dbReference type="PROSITE" id="PS50090"/>
    </source>
</evidence>
<protein>
    <submittedName>
        <fullName evidence="10">Transcription factor myb113</fullName>
    </submittedName>
</protein>
<accession>A0AAW0MB08</accession>
<dbReference type="InterPro" id="IPR015495">
    <property type="entry name" value="Myb_TF_plants"/>
</dbReference>
<keyword evidence="4" id="KW-0238">DNA-binding</keyword>
<keyword evidence="5" id="KW-0010">Activator</keyword>
<dbReference type="FunFam" id="1.10.10.60:FF:000218">
    <property type="entry name" value="Myb transcription factor"/>
    <property type="match status" value="1"/>
</dbReference>
<dbReference type="Gene3D" id="1.10.10.60">
    <property type="entry name" value="Homeodomain-like"/>
    <property type="match status" value="2"/>
</dbReference>
<evidence type="ECO:0000256" key="6">
    <source>
        <dbReference type="ARBA" id="ARBA00023163"/>
    </source>
</evidence>
<organism evidence="10">
    <name type="scientific">Quercus suber</name>
    <name type="common">Cork oak</name>
    <dbReference type="NCBI Taxonomy" id="58331"/>
    <lineage>
        <taxon>Eukaryota</taxon>
        <taxon>Viridiplantae</taxon>
        <taxon>Streptophyta</taxon>
        <taxon>Embryophyta</taxon>
        <taxon>Tracheophyta</taxon>
        <taxon>Spermatophyta</taxon>
        <taxon>Magnoliopsida</taxon>
        <taxon>eudicotyledons</taxon>
        <taxon>Gunneridae</taxon>
        <taxon>Pentapetalae</taxon>
        <taxon>rosids</taxon>
        <taxon>fabids</taxon>
        <taxon>Fagales</taxon>
        <taxon>Fagaceae</taxon>
        <taxon>Quercus</taxon>
    </lineage>
</organism>
<feature type="domain" description="Myb-like" evidence="8">
    <location>
        <begin position="4"/>
        <end position="56"/>
    </location>
</feature>
<dbReference type="GO" id="GO:0003677">
    <property type="term" value="F:DNA binding"/>
    <property type="evidence" value="ECO:0007669"/>
    <property type="project" value="UniProtKB-KW"/>
</dbReference>
<dbReference type="InterPro" id="IPR001005">
    <property type="entry name" value="SANT/Myb"/>
</dbReference>
<dbReference type="AlphaFoldDB" id="A0AAW0MB08"/>
<evidence type="ECO:0000256" key="3">
    <source>
        <dbReference type="ARBA" id="ARBA00023015"/>
    </source>
</evidence>
<dbReference type="InterPro" id="IPR017930">
    <property type="entry name" value="Myb_dom"/>
</dbReference>
<feature type="domain" description="HTH myb-type" evidence="9">
    <location>
        <begin position="4"/>
        <end position="60"/>
    </location>
</feature>
<keyword evidence="7" id="KW-0539">Nucleus</keyword>
<evidence type="ECO:0000256" key="4">
    <source>
        <dbReference type="ARBA" id="ARBA00023125"/>
    </source>
</evidence>
<dbReference type="SMART" id="SM00717">
    <property type="entry name" value="SANT"/>
    <property type="match status" value="2"/>
</dbReference>
<comment type="subcellular location">
    <subcellularLocation>
        <location evidence="1">Nucleus</location>
    </subcellularLocation>
</comment>
<dbReference type="PROSITE" id="PS51294">
    <property type="entry name" value="HTH_MYB"/>
    <property type="match status" value="2"/>
</dbReference>
<dbReference type="PANTHER" id="PTHR47999:SF24">
    <property type="entry name" value="TRANSCRIPTION FACTOR MYB90"/>
    <property type="match status" value="1"/>
</dbReference>
<dbReference type="CDD" id="cd00167">
    <property type="entry name" value="SANT"/>
    <property type="match status" value="2"/>
</dbReference>
<evidence type="ECO:0000313" key="10">
    <source>
        <dbReference type="EMBL" id="KAK7861123.1"/>
    </source>
</evidence>
<reference evidence="10" key="2">
    <citation type="journal article" date="2018" name="Sci. Data">
        <title>The draft genome sequence of cork oak.</title>
        <authorList>
            <person name="Ramos A.M."/>
            <person name="Usie A."/>
            <person name="Barbosa P."/>
            <person name="Barros P.M."/>
            <person name="Capote T."/>
            <person name="Chaves I."/>
            <person name="Simoes F."/>
            <person name="Abreu I."/>
            <person name="Carrasquinho I."/>
            <person name="Faro C."/>
            <person name="Guimaraes J.B."/>
            <person name="Mendonca D."/>
            <person name="Nobrega F."/>
            <person name="Rodrigues L."/>
            <person name="Saibo N.J.M."/>
            <person name="Varela M.C."/>
            <person name="Egas C."/>
            <person name="Matos J."/>
            <person name="Miguel C.M."/>
            <person name="Oliveira M.M."/>
            <person name="Ricardo C.P."/>
            <person name="Goncalves S."/>
        </authorList>
    </citation>
    <scope>NUCLEOTIDE SEQUENCE [LARGE SCALE GENOMIC DNA]</scope>
    <source>
        <strain evidence="10">HL8</strain>
    </source>
</reference>
<proteinExistence type="predicted"/>
<feature type="non-terminal residue" evidence="10">
    <location>
        <position position="316"/>
    </location>
</feature>
<dbReference type="EMBL" id="PKMF04000003">
    <property type="protein sequence ID" value="KAK7861123.1"/>
    <property type="molecule type" value="Genomic_DNA"/>
</dbReference>
<dbReference type="PANTHER" id="PTHR47999">
    <property type="entry name" value="TRANSCRIPTION FACTOR MYB8-RELATED-RELATED"/>
    <property type="match status" value="1"/>
</dbReference>
<evidence type="ECO:0000256" key="7">
    <source>
        <dbReference type="ARBA" id="ARBA00023242"/>
    </source>
</evidence>
<evidence type="ECO:0000259" key="9">
    <source>
        <dbReference type="PROSITE" id="PS51294"/>
    </source>
</evidence>
<comment type="caution">
    <text evidence="10">The sequence shown here is derived from an EMBL/GenBank/DDBJ whole genome shotgun (WGS) entry which is preliminary data.</text>
</comment>
<keyword evidence="3" id="KW-0805">Transcription regulation</keyword>
<name>A0AAW0MB08_QUESU</name>